<dbReference type="Pfam" id="PF05903">
    <property type="entry name" value="Peptidase_C97"/>
    <property type="match status" value="1"/>
</dbReference>
<name>A0A0K9PGU7_ZOSMR</name>
<dbReference type="OrthoDB" id="412286at2759"/>
<dbReference type="Gene3D" id="3.90.1720.30">
    <property type="entry name" value="PPPDE domains"/>
    <property type="match status" value="1"/>
</dbReference>
<feature type="region of interest" description="Disordered" evidence="4">
    <location>
        <begin position="1"/>
        <end position="26"/>
    </location>
</feature>
<evidence type="ECO:0000256" key="3">
    <source>
        <dbReference type="ARBA" id="ARBA00022801"/>
    </source>
</evidence>
<evidence type="ECO:0000256" key="4">
    <source>
        <dbReference type="SAM" id="MobiDB-lite"/>
    </source>
</evidence>
<feature type="domain" description="PPPDE" evidence="5">
    <location>
        <begin position="47"/>
        <end position="184"/>
    </location>
</feature>
<keyword evidence="3" id="KW-0378">Hydrolase</keyword>
<keyword evidence="2" id="KW-0645">Protease</keyword>
<dbReference type="InterPro" id="IPR008580">
    <property type="entry name" value="PPPDE_dom"/>
</dbReference>
<evidence type="ECO:0000256" key="2">
    <source>
        <dbReference type="ARBA" id="ARBA00022670"/>
    </source>
</evidence>
<dbReference type="PANTHER" id="PTHR12378:SF10">
    <property type="entry name" value="OS04G0548000 PROTEIN"/>
    <property type="match status" value="1"/>
</dbReference>
<protein>
    <submittedName>
        <fullName evidence="6">DeSI-like protein</fullName>
    </submittedName>
</protein>
<accession>A0A0K9PGU7</accession>
<dbReference type="SMART" id="SM01179">
    <property type="entry name" value="DUF862"/>
    <property type="match status" value="1"/>
</dbReference>
<comment type="similarity">
    <text evidence="1">Belongs to the DeSI family.</text>
</comment>
<dbReference type="InterPro" id="IPR042266">
    <property type="entry name" value="PPPDE_sf"/>
</dbReference>
<dbReference type="GO" id="GO:0006508">
    <property type="term" value="P:proteolysis"/>
    <property type="evidence" value="ECO:0007669"/>
    <property type="project" value="UniProtKB-KW"/>
</dbReference>
<dbReference type="PANTHER" id="PTHR12378">
    <property type="entry name" value="DESUMOYLATING ISOPEPTIDASE"/>
    <property type="match status" value="1"/>
</dbReference>
<reference evidence="7" key="1">
    <citation type="journal article" date="2016" name="Nature">
        <title>The genome of the seagrass Zostera marina reveals angiosperm adaptation to the sea.</title>
        <authorList>
            <person name="Olsen J.L."/>
            <person name="Rouze P."/>
            <person name="Verhelst B."/>
            <person name="Lin Y.-C."/>
            <person name="Bayer T."/>
            <person name="Collen J."/>
            <person name="Dattolo E."/>
            <person name="De Paoli E."/>
            <person name="Dittami S."/>
            <person name="Maumus F."/>
            <person name="Michel G."/>
            <person name="Kersting A."/>
            <person name="Lauritano C."/>
            <person name="Lohaus R."/>
            <person name="Toepel M."/>
            <person name="Tonon T."/>
            <person name="Vanneste K."/>
            <person name="Amirebrahimi M."/>
            <person name="Brakel J."/>
            <person name="Bostroem C."/>
            <person name="Chovatia M."/>
            <person name="Grimwood J."/>
            <person name="Jenkins J.W."/>
            <person name="Jueterbock A."/>
            <person name="Mraz A."/>
            <person name="Stam W.T."/>
            <person name="Tice H."/>
            <person name="Bornberg-Bauer E."/>
            <person name="Green P.J."/>
            <person name="Pearson G.A."/>
            <person name="Procaccini G."/>
            <person name="Duarte C.M."/>
            <person name="Schmutz J."/>
            <person name="Reusch T.B.H."/>
            <person name="Van de Peer Y."/>
        </authorList>
    </citation>
    <scope>NUCLEOTIDE SEQUENCE [LARGE SCALE GENOMIC DNA]</scope>
    <source>
        <strain evidence="7">cv. Finnish</strain>
    </source>
</reference>
<feature type="compositionally biased region" description="Polar residues" evidence="4">
    <location>
        <begin position="217"/>
        <end position="226"/>
    </location>
</feature>
<evidence type="ECO:0000313" key="7">
    <source>
        <dbReference type="Proteomes" id="UP000036987"/>
    </source>
</evidence>
<dbReference type="OMA" id="VGTTHMS"/>
<evidence type="ECO:0000256" key="1">
    <source>
        <dbReference type="ARBA" id="ARBA00008140"/>
    </source>
</evidence>
<dbReference type="AlphaFoldDB" id="A0A0K9PGU7"/>
<dbReference type="EMBL" id="LFYR01000909">
    <property type="protein sequence ID" value="KMZ67460.1"/>
    <property type="molecule type" value="Genomic_DNA"/>
</dbReference>
<feature type="region of interest" description="Disordered" evidence="4">
    <location>
        <begin position="192"/>
        <end position="244"/>
    </location>
</feature>
<dbReference type="GO" id="GO:0101005">
    <property type="term" value="F:deubiquitinase activity"/>
    <property type="evidence" value="ECO:0000318"/>
    <property type="project" value="GO_Central"/>
</dbReference>
<evidence type="ECO:0000313" key="6">
    <source>
        <dbReference type="EMBL" id="KMZ67460.1"/>
    </source>
</evidence>
<dbReference type="PROSITE" id="PS51858">
    <property type="entry name" value="PPPDE"/>
    <property type="match status" value="1"/>
</dbReference>
<dbReference type="Proteomes" id="UP000036987">
    <property type="component" value="Unassembled WGS sequence"/>
</dbReference>
<keyword evidence="7" id="KW-1185">Reference proteome</keyword>
<organism evidence="6 7">
    <name type="scientific">Zostera marina</name>
    <name type="common">Eelgrass</name>
    <dbReference type="NCBI Taxonomy" id="29655"/>
    <lineage>
        <taxon>Eukaryota</taxon>
        <taxon>Viridiplantae</taxon>
        <taxon>Streptophyta</taxon>
        <taxon>Embryophyta</taxon>
        <taxon>Tracheophyta</taxon>
        <taxon>Spermatophyta</taxon>
        <taxon>Magnoliopsida</taxon>
        <taxon>Liliopsida</taxon>
        <taxon>Zosteraceae</taxon>
        <taxon>Zostera</taxon>
    </lineage>
</organism>
<comment type="caution">
    <text evidence="6">The sequence shown here is derived from an EMBL/GenBank/DDBJ whole genome shotgun (WGS) entry which is preliminary data.</text>
</comment>
<evidence type="ECO:0000259" key="5">
    <source>
        <dbReference type="PROSITE" id="PS51858"/>
    </source>
</evidence>
<proteinExistence type="inferred from homology"/>
<sequence>MGSLRRDLPSSSGSKDQGDDGRSSSGLDSLDCSFVGDAGDSGVTGGSEVLLNVYDLTPMNNYGYWFGVGVFHSGIEVHGMEYGFGAHEHPSSGVFEVEPKRCPGFIYRRSVWLGTTDNSLTKFREFIEQLSTKYHGNTYHLISKNCNHFTNDVCINLTGKPIPGWVNRLARLGSFCNCLLPESIQVTAVRVPDESAMSDGTESMASDCDESDDENMNQHLLPTKASSDMVLPRATHSALGKSQS</sequence>
<gene>
    <name evidence="6" type="ORF">ZOSMA_267G00130</name>
</gene>